<reference evidence="2 3" key="1">
    <citation type="submission" date="2015-01" db="EMBL/GenBank/DDBJ databases">
        <title>Evolution of Trichinella species and genotypes.</title>
        <authorList>
            <person name="Korhonen P.K."/>
            <person name="Edoardo P."/>
            <person name="Giuseppe L.R."/>
            <person name="Gasser R.B."/>
        </authorList>
    </citation>
    <scope>NUCLEOTIDE SEQUENCE [LARGE SCALE GENOMIC DNA]</scope>
    <source>
        <strain evidence="2">ISS2496</strain>
    </source>
</reference>
<evidence type="ECO:0000313" key="2">
    <source>
        <dbReference type="EMBL" id="KRY04970.1"/>
    </source>
</evidence>
<dbReference type="OrthoDB" id="420169at2759"/>
<name>A0A0V0YYV8_9BILA</name>
<gene>
    <name evidence="2" type="primary">pol</name>
    <name evidence="2" type="ORF">T12_6530</name>
</gene>
<dbReference type="AlphaFoldDB" id="A0A0V0YYV8"/>
<accession>A0A0V0YYV8</accession>
<feature type="non-terminal residue" evidence="2">
    <location>
        <position position="1"/>
    </location>
</feature>
<sequence>LDALAGAKWFTTLDLASGYWQVEVDKRDREKTAFATPLGLYQFKRLMERTLSGLVGKSCLVYLDDIIVFSATEEEHLT</sequence>
<dbReference type="InterPro" id="IPR043128">
    <property type="entry name" value="Rev_trsase/Diguanyl_cyclase"/>
</dbReference>
<dbReference type="EMBL" id="JYDQ01001588">
    <property type="protein sequence ID" value="KRY04970.1"/>
    <property type="molecule type" value="Genomic_DNA"/>
</dbReference>
<feature type="domain" description="Reverse transcriptase" evidence="1">
    <location>
        <begin position="3"/>
        <end position="37"/>
    </location>
</feature>
<dbReference type="Gene3D" id="3.30.70.270">
    <property type="match status" value="1"/>
</dbReference>
<dbReference type="Gene3D" id="3.10.10.10">
    <property type="entry name" value="HIV Type 1 Reverse Transcriptase, subunit A, domain 1"/>
    <property type="match status" value="1"/>
</dbReference>
<dbReference type="SUPFAM" id="SSF56672">
    <property type="entry name" value="DNA/RNA polymerases"/>
    <property type="match status" value="1"/>
</dbReference>
<dbReference type="InterPro" id="IPR053134">
    <property type="entry name" value="RNA-dir_DNA_polymerase"/>
</dbReference>
<dbReference type="PANTHER" id="PTHR24559">
    <property type="entry name" value="TRANSPOSON TY3-I GAG-POL POLYPROTEIN"/>
    <property type="match status" value="1"/>
</dbReference>
<dbReference type="PANTHER" id="PTHR24559:SF435">
    <property type="entry name" value="RIBONUCLEASE H"/>
    <property type="match status" value="1"/>
</dbReference>
<evidence type="ECO:0000259" key="1">
    <source>
        <dbReference type="Pfam" id="PF00078"/>
    </source>
</evidence>
<organism evidence="2 3">
    <name type="scientific">Trichinella patagoniensis</name>
    <dbReference type="NCBI Taxonomy" id="990121"/>
    <lineage>
        <taxon>Eukaryota</taxon>
        <taxon>Metazoa</taxon>
        <taxon>Ecdysozoa</taxon>
        <taxon>Nematoda</taxon>
        <taxon>Enoplea</taxon>
        <taxon>Dorylaimia</taxon>
        <taxon>Trichinellida</taxon>
        <taxon>Trichinellidae</taxon>
        <taxon>Trichinella</taxon>
    </lineage>
</organism>
<dbReference type="InterPro" id="IPR043502">
    <property type="entry name" value="DNA/RNA_pol_sf"/>
</dbReference>
<protein>
    <submittedName>
        <fullName evidence="2">Retrovirus-related Pol polyprotein from transposon</fullName>
    </submittedName>
</protein>
<comment type="caution">
    <text evidence="2">The sequence shown here is derived from an EMBL/GenBank/DDBJ whole genome shotgun (WGS) entry which is preliminary data.</text>
</comment>
<dbReference type="CDD" id="cd01647">
    <property type="entry name" value="RT_LTR"/>
    <property type="match status" value="1"/>
</dbReference>
<dbReference type="Pfam" id="PF00078">
    <property type="entry name" value="RVT_1"/>
    <property type="match status" value="1"/>
</dbReference>
<proteinExistence type="predicted"/>
<keyword evidence="3" id="KW-1185">Reference proteome</keyword>
<dbReference type="InterPro" id="IPR000477">
    <property type="entry name" value="RT_dom"/>
</dbReference>
<evidence type="ECO:0000313" key="3">
    <source>
        <dbReference type="Proteomes" id="UP000054783"/>
    </source>
</evidence>
<dbReference type="Proteomes" id="UP000054783">
    <property type="component" value="Unassembled WGS sequence"/>
</dbReference>